<evidence type="ECO:0000313" key="3">
    <source>
        <dbReference type="EMBL" id="KAH6836821.1"/>
    </source>
</evidence>
<dbReference type="PANTHER" id="PTHR37239">
    <property type="entry name" value="EPIDERMAL PATTERNING FACTOR-LIKE PROTEIN 9"/>
    <property type="match status" value="1"/>
</dbReference>
<feature type="domain" description="Stomagen C-terminal" evidence="2">
    <location>
        <begin position="52"/>
        <end position="99"/>
    </location>
</feature>
<feature type="signal peptide" evidence="1">
    <location>
        <begin position="1"/>
        <end position="28"/>
    </location>
</feature>
<evidence type="ECO:0000313" key="4">
    <source>
        <dbReference type="Proteomes" id="UP001190926"/>
    </source>
</evidence>
<dbReference type="AlphaFoldDB" id="A0AAD4JMY4"/>
<evidence type="ECO:0000259" key="2">
    <source>
        <dbReference type="Pfam" id="PF16851"/>
    </source>
</evidence>
<evidence type="ECO:0000256" key="1">
    <source>
        <dbReference type="SAM" id="SignalP"/>
    </source>
</evidence>
<protein>
    <submittedName>
        <fullName evidence="3">Stomagen</fullName>
    </submittedName>
</protein>
<dbReference type="GO" id="GO:2000123">
    <property type="term" value="P:positive regulation of stomatal complex development"/>
    <property type="evidence" value="ECO:0007669"/>
    <property type="project" value="InterPro"/>
</dbReference>
<keyword evidence="1" id="KW-0732">Signal</keyword>
<reference evidence="3 4" key="1">
    <citation type="journal article" date="2021" name="Nat. Commun.">
        <title>Incipient diploidization of the medicinal plant Perilla within 10,000 years.</title>
        <authorList>
            <person name="Zhang Y."/>
            <person name="Shen Q."/>
            <person name="Leng L."/>
            <person name="Zhang D."/>
            <person name="Chen S."/>
            <person name="Shi Y."/>
            <person name="Ning Z."/>
            <person name="Chen S."/>
        </authorList>
    </citation>
    <scope>NUCLEOTIDE SEQUENCE [LARGE SCALE GENOMIC DNA]</scope>
    <source>
        <strain evidence="4">cv. PC099</strain>
    </source>
</reference>
<dbReference type="InterPro" id="IPR031753">
    <property type="entry name" value="Stomagen"/>
</dbReference>
<organism evidence="3 4">
    <name type="scientific">Perilla frutescens var. hirtella</name>
    <name type="common">Perilla citriodora</name>
    <name type="synonym">Perilla setoyensis</name>
    <dbReference type="NCBI Taxonomy" id="608512"/>
    <lineage>
        <taxon>Eukaryota</taxon>
        <taxon>Viridiplantae</taxon>
        <taxon>Streptophyta</taxon>
        <taxon>Embryophyta</taxon>
        <taxon>Tracheophyta</taxon>
        <taxon>Spermatophyta</taxon>
        <taxon>Magnoliopsida</taxon>
        <taxon>eudicotyledons</taxon>
        <taxon>Gunneridae</taxon>
        <taxon>Pentapetalae</taxon>
        <taxon>asterids</taxon>
        <taxon>lamiids</taxon>
        <taxon>Lamiales</taxon>
        <taxon>Lamiaceae</taxon>
        <taxon>Nepetoideae</taxon>
        <taxon>Elsholtzieae</taxon>
        <taxon>Perilla</taxon>
    </lineage>
</organism>
<feature type="chain" id="PRO_5041913772" evidence="1">
    <location>
        <begin position="29"/>
        <end position="100"/>
    </location>
</feature>
<dbReference type="PANTHER" id="PTHR37239:SF1">
    <property type="entry name" value="EPIDERMAL PATTERNING FACTOR-LIKE PROTEIN 9"/>
    <property type="match status" value="1"/>
</dbReference>
<dbReference type="CDD" id="cd22743">
    <property type="entry name" value="stomagen-like"/>
    <property type="match status" value="1"/>
</dbReference>
<proteinExistence type="predicted"/>
<dbReference type="Pfam" id="PF16851">
    <property type="entry name" value="Stomagen"/>
    <property type="match status" value="1"/>
</dbReference>
<dbReference type="InterPro" id="IPR044858">
    <property type="entry name" value="Stomagen_C"/>
</dbReference>
<dbReference type="Gene3D" id="2.20.25.390">
    <property type="entry name" value="Stomagen"/>
    <property type="match status" value="1"/>
</dbReference>
<accession>A0AAD4JMY4</accession>
<keyword evidence="4" id="KW-1185">Reference proteome</keyword>
<dbReference type="Proteomes" id="UP001190926">
    <property type="component" value="Unassembled WGS sequence"/>
</dbReference>
<dbReference type="EMBL" id="SDAM02000019">
    <property type="protein sequence ID" value="KAH6836821.1"/>
    <property type="molecule type" value="Genomic_DNA"/>
</dbReference>
<gene>
    <name evidence="3" type="ORF">C2S53_008533</name>
</gene>
<comment type="caution">
    <text evidence="3">The sequence shown here is derived from an EMBL/GenBank/DDBJ whole genome shotgun (WGS) entry which is preliminary data.</text>
</comment>
<dbReference type="InterPro" id="IPR038572">
    <property type="entry name" value="Stomagen_C_sf"/>
</dbReference>
<name>A0AAD4JMY4_PERFH</name>
<sequence>MGNTKHPSHHLFQLIITLFLAAAFLVQGIKGSRVQIAPYDDHQTLSFKDGWKRLLIGSVAPVCTYNECRGCKFRCIAEQVPIEGNDPINSAYYYKCVCHR</sequence>